<feature type="compositionally biased region" description="Low complexity" evidence="1">
    <location>
        <begin position="718"/>
        <end position="734"/>
    </location>
</feature>
<feature type="region of interest" description="Disordered" evidence="1">
    <location>
        <begin position="341"/>
        <end position="364"/>
    </location>
</feature>
<keyword evidence="3" id="KW-1185">Reference proteome</keyword>
<dbReference type="RefSeq" id="XP_062683976.1">
    <property type="nucleotide sequence ID" value="XM_062829063.1"/>
</dbReference>
<feature type="region of interest" description="Disordered" evidence="1">
    <location>
        <begin position="465"/>
        <end position="563"/>
    </location>
</feature>
<feature type="region of interest" description="Disordered" evidence="1">
    <location>
        <begin position="870"/>
        <end position="911"/>
    </location>
</feature>
<evidence type="ECO:0000313" key="2">
    <source>
        <dbReference type="EMBL" id="KAK3350681.1"/>
    </source>
</evidence>
<reference evidence="2" key="2">
    <citation type="submission" date="2023-06" db="EMBL/GenBank/DDBJ databases">
        <authorList>
            <consortium name="Lawrence Berkeley National Laboratory"/>
            <person name="Haridas S."/>
            <person name="Hensen N."/>
            <person name="Bonometti L."/>
            <person name="Westerberg I."/>
            <person name="Brannstrom I.O."/>
            <person name="Guillou S."/>
            <person name="Cros-Aarteil S."/>
            <person name="Calhoun S."/>
            <person name="Kuo A."/>
            <person name="Mondo S."/>
            <person name="Pangilinan J."/>
            <person name="Riley R."/>
            <person name="Labutti K."/>
            <person name="Andreopoulos B."/>
            <person name="Lipzen A."/>
            <person name="Chen C."/>
            <person name="Yanf M."/>
            <person name="Daum C."/>
            <person name="Ng V."/>
            <person name="Clum A."/>
            <person name="Steindorff A."/>
            <person name="Ohm R."/>
            <person name="Martin F."/>
            <person name="Silar P."/>
            <person name="Natvig D."/>
            <person name="Lalanne C."/>
            <person name="Gautier V."/>
            <person name="Ament-Velasquez S.L."/>
            <person name="Kruys A."/>
            <person name="Hutchinson M.I."/>
            <person name="Powell A.J."/>
            <person name="Barry K."/>
            <person name="Miller A.N."/>
            <person name="Grigoriev I.V."/>
            <person name="Debuchy R."/>
            <person name="Gladieux P."/>
            <person name="Thoren M.H."/>
            <person name="Johannesson H."/>
        </authorList>
    </citation>
    <scope>NUCLEOTIDE SEQUENCE</scope>
    <source>
        <strain evidence="2">CBS 560.94</strain>
    </source>
</reference>
<proteinExistence type="predicted"/>
<dbReference type="GeneID" id="87866217"/>
<feature type="compositionally biased region" description="Polar residues" evidence="1">
    <location>
        <begin position="549"/>
        <end position="563"/>
    </location>
</feature>
<dbReference type="PANTHER" id="PTHR23225:SF2">
    <property type="entry name" value="AT09679P-RELATED"/>
    <property type="match status" value="1"/>
</dbReference>
<comment type="caution">
    <text evidence="2">The sequence shown here is derived from an EMBL/GenBank/DDBJ whole genome shotgun (WGS) entry which is preliminary data.</text>
</comment>
<dbReference type="Proteomes" id="UP001278500">
    <property type="component" value="Unassembled WGS sequence"/>
</dbReference>
<dbReference type="PANTHER" id="PTHR23225">
    <property type="entry name" value="ZINC FINGER PROTEIN"/>
    <property type="match status" value="1"/>
</dbReference>
<dbReference type="GO" id="GO:0003700">
    <property type="term" value="F:DNA-binding transcription factor activity"/>
    <property type="evidence" value="ECO:0007669"/>
    <property type="project" value="InterPro"/>
</dbReference>
<dbReference type="InterPro" id="IPR039970">
    <property type="entry name" value="TF_Grauzone"/>
</dbReference>
<accession>A0AAE0MU79</accession>
<feature type="region of interest" description="Disordered" evidence="1">
    <location>
        <begin position="944"/>
        <end position="963"/>
    </location>
</feature>
<feature type="region of interest" description="Disordered" evidence="1">
    <location>
        <begin position="709"/>
        <end position="739"/>
    </location>
</feature>
<reference evidence="2" key="1">
    <citation type="journal article" date="2023" name="Mol. Phylogenet. Evol.">
        <title>Genome-scale phylogeny and comparative genomics of the fungal order Sordariales.</title>
        <authorList>
            <person name="Hensen N."/>
            <person name="Bonometti L."/>
            <person name="Westerberg I."/>
            <person name="Brannstrom I.O."/>
            <person name="Guillou S."/>
            <person name="Cros-Aarteil S."/>
            <person name="Calhoun S."/>
            <person name="Haridas S."/>
            <person name="Kuo A."/>
            <person name="Mondo S."/>
            <person name="Pangilinan J."/>
            <person name="Riley R."/>
            <person name="LaButti K."/>
            <person name="Andreopoulos B."/>
            <person name="Lipzen A."/>
            <person name="Chen C."/>
            <person name="Yan M."/>
            <person name="Daum C."/>
            <person name="Ng V."/>
            <person name="Clum A."/>
            <person name="Steindorff A."/>
            <person name="Ohm R.A."/>
            <person name="Martin F."/>
            <person name="Silar P."/>
            <person name="Natvig D.O."/>
            <person name="Lalanne C."/>
            <person name="Gautier V."/>
            <person name="Ament-Velasquez S.L."/>
            <person name="Kruys A."/>
            <person name="Hutchinson M.I."/>
            <person name="Powell A.J."/>
            <person name="Barry K."/>
            <person name="Miller A.N."/>
            <person name="Grigoriev I.V."/>
            <person name="Debuchy R."/>
            <person name="Gladieux P."/>
            <person name="Hiltunen Thoren M."/>
            <person name="Johannesson H."/>
        </authorList>
    </citation>
    <scope>NUCLEOTIDE SEQUENCE</scope>
    <source>
        <strain evidence="2">CBS 560.94</strain>
    </source>
</reference>
<organism evidence="2 3">
    <name type="scientific">Neurospora tetraspora</name>
    <dbReference type="NCBI Taxonomy" id="94610"/>
    <lineage>
        <taxon>Eukaryota</taxon>
        <taxon>Fungi</taxon>
        <taxon>Dikarya</taxon>
        <taxon>Ascomycota</taxon>
        <taxon>Pezizomycotina</taxon>
        <taxon>Sordariomycetes</taxon>
        <taxon>Sordariomycetidae</taxon>
        <taxon>Sordariales</taxon>
        <taxon>Sordariaceae</taxon>
        <taxon>Neurospora</taxon>
    </lineage>
</organism>
<feature type="compositionally biased region" description="Low complexity" evidence="1">
    <location>
        <begin position="499"/>
        <end position="521"/>
    </location>
</feature>
<feature type="compositionally biased region" description="Low complexity" evidence="1">
    <location>
        <begin position="341"/>
        <end position="352"/>
    </location>
</feature>
<feature type="region of interest" description="Disordered" evidence="1">
    <location>
        <begin position="805"/>
        <end position="843"/>
    </location>
</feature>
<gene>
    <name evidence="2" type="ORF">B0H65DRAFT_536967</name>
</gene>
<feature type="compositionally biased region" description="Low complexity" evidence="1">
    <location>
        <begin position="805"/>
        <end position="820"/>
    </location>
</feature>
<name>A0AAE0MU79_9PEZI</name>
<sequence>MRYLEAIPSNTTLSCPLHLGLSHQNMSGQRGETLWFLSAHSGLRLHALLDTRKDQIAILEQYRPLPRHHQLRKLALLEIKPISGQKTLHLRLHDALLGCQHSQKAANVPVLFPGLLDPRSKALQCSGNARASLPWCLWNFCNDYRGFEINIRVPWSYVYRMVREPFFQITQSYKLVFEHVSIQSFGKISMCNQPRDKTPWMPMASTRKVALDHRHWDPGNRPFPDRVKLLMCFVKMTNPWFYSNDGYNYHNMQYTYNRMEDTPELPSSFIDPSLQSLTPPSVYPTTMDQHQSMQRQLKEEQKTMFFNSDIPQQATFMPSTMGAMAPFQVRYTSPFSAFEASEASGSAQSPPADTNTEPPAYYETRSPLQEPLPLEDFGFSQNHFVQFAGMGLGNDSFVNPMDVNSTGQLDGYDSETSTPEFTLPQRVNSWESYTTGGVSGCDVEQQQHNSPIVDCTKPVNHYAPAPQEKIEEQSPITLPLNLKRPRGVNADDDDEYLPTTKRTATLAPSTTTTSRTGTKTTTTRRGRPPTSHSPLTSHRPHQHQHQHQPTLPATLPSTTKALTPNTKSSLLLCPHPPCQQSTTHGFKDQPSLDAHIKKQHSRPFICVFSFAGCDSTFGSKNEWKRHVASQHLVLEYWLCREGECAGVDNNVPSVAVAGGAGGSRSGRRAVATVLTDDEEDDNDAMLLPNGAIFNRKDLYTQHVRRMHLPSHLSHLRKTTAPQSTTSSKKPSSSSMNQTNDTTAQELNAYITTLQSRAQIKRCSLPTYMRCPVPSCQQGAEFKGTEAWDQRMEHVAKHLESFAASAGTASSTATSRNSNSNFHTERHGNGNGDTAEEEDRVEFGGENDTTLTEWASSREVGIIKRVKAGRGGGGDWKWMTRDPIKRRGHGGGNGNTTHGHGCGVGRGGRTKPVKVKAMRIKEEEEQKQEQKQIYVKQEIVVQQTFDFEGDEDDGMVAPEDWEDE</sequence>
<evidence type="ECO:0000256" key="1">
    <source>
        <dbReference type="SAM" id="MobiDB-lite"/>
    </source>
</evidence>
<evidence type="ECO:0008006" key="4">
    <source>
        <dbReference type="Google" id="ProtNLM"/>
    </source>
</evidence>
<dbReference type="EMBL" id="JAUEPP010000002">
    <property type="protein sequence ID" value="KAK3350681.1"/>
    <property type="molecule type" value="Genomic_DNA"/>
</dbReference>
<evidence type="ECO:0000313" key="3">
    <source>
        <dbReference type="Proteomes" id="UP001278500"/>
    </source>
</evidence>
<feature type="compositionally biased region" description="Acidic residues" evidence="1">
    <location>
        <begin position="946"/>
        <end position="963"/>
    </location>
</feature>
<feature type="compositionally biased region" description="Gly residues" evidence="1">
    <location>
        <begin position="889"/>
        <end position="906"/>
    </location>
</feature>
<dbReference type="AlphaFoldDB" id="A0AAE0MU79"/>
<protein>
    <recommendedName>
        <fullName evidence="4">C2H2-type domain-containing protein</fullName>
    </recommendedName>
</protein>